<dbReference type="InterPro" id="IPR019819">
    <property type="entry name" value="Carboxylesterase_B_CS"/>
</dbReference>
<dbReference type="PANTHER" id="PTHR11559">
    <property type="entry name" value="CARBOXYLESTERASE"/>
    <property type="match status" value="1"/>
</dbReference>
<organism evidence="5 6">
    <name type="scientific">Obba rivulosa</name>
    <dbReference type="NCBI Taxonomy" id="1052685"/>
    <lineage>
        <taxon>Eukaryota</taxon>
        <taxon>Fungi</taxon>
        <taxon>Dikarya</taxon>
        <taxon>Basidiomycota</taxon>
        <taxon>Agaricomycotina</taxon>
        <taxon>Agaricomycetes</taxon>
        <taxon>Polyporales</taxon>
        <taxon>Gelatoporiaceae</taxon>
        <taxon>Obba</taxon>
    </lineage>
</organism>
<dbReference type="Gene3D" id="3.40.50.1820">
    <property type="entry name" value="alpha/beta hydrolase"/>
    <property type="match status" value="1"/>
</dbReference>
<keyword evidence="6" id="KW-1185">Reference proteome</keyword>
<protein>
    <recommendedName>
        <fullName evidence="3">Carboxylic ester hydrolase</fullName>
        <ecNumber evidence="3">3.1.1.-</ecNumber>
    </recommendedName>
</protein>
<comment type="similarity">
    <text evidence="1 3">Belongs to the type-B carboxylesterase/lipase family.</text>
</comment>
<evidence type="ECO:0000313" key="6">
    <source>
        <dbReference type="Proteomes" id="UP000250043"/>
    </source>
</evidence>
<proteinExistence type="inferred from homology"/>
<dbReference type="PROSITE" id="PS00941">
    <property type="entry name" value="CARBOXYLESTERASE_B_2"/>
    <property type="match status" value="1"/>
</dbReference>
<reference evidence="5 6" key="1">
    <citation type="submission" date="2016-07" db="EMBL/GenBank/DDBJ databases">
        <title>Draft genome of the white-rot fungus Obba rivulosa 3A-2.</title>
        <authorList>
            <consortium name="DOE Joint Genome Institute"/>
            <person name="Miettinen O."/>
            <person name="Riley R."/>
            <person name="Acob R."/>
            <person name="Barry K."/>
            <person name="Cullen D."/>
            <person name="De Vries R."/>
            <person name="Hainaut M."/>
            <person name="Hatakka A."/>
            <person name="Henrissat B."/>
            <person name="Hilden K."/>
            <person name="Kuo R."/>
            <person name="Labutti K."/>
            <person name="Lipzen A."/>
            <person name="Makela M.R."/>
            <person name="Sandor L."/>
            <person name="Spatafora J.W."/>
            <person name="Grigoriev I.V."/>
            <person name="Hibbett D.S."/>
        </authorList>
    </citation>
    <scope>NUCLEOTIDE SEQUENCE [LARGE SCALE GENOMIC DNA]</scope>
    <source>
        <strain evidence="5 6">3A-2</strain>
    </source>
</reference>
<dbReference type="AlphaFoldDB" id="A0A8E2AXC3"/>
<evidence type="ECO:0000313" key="5">
    <source>
        <dbReference type="EMBL" id="OCH92823.1"/>
    </source>
</evidence>
<keyword evidence="3" id="KW-0732">Signal</keyword>
<dbReference type="SUPFAM" id="SSF53474">
    <property type="entry name" value="alpha/beta-Hydrolases"/>
    <property type="match status" value="1"/>
</dbReference>
<dbReference type="InterPro" id="IPR050309">
    <property type="entry name" value="Type-B_Carboxylest/Lipase"/>
</dbReference>
<dbReference type="InterPro" id="IPR029058">
    <property type="entry name" value="AB_hydrolase_fold"/>
</dbReference>
<name>A0A8E2AXC3_9APHY</name>
<dbReference type="GO" id="GO:0016787">
    <property type="term" value="F:hydrolase activity"/>
    <property type="evidence" value="ECO:0007669"/>
    <property type="project" value="UniProtKB-KW"/>
</dbReference>
<evidence type="ECO:0000256" key="1">
    <source>
        <dbReference type="ARBA" id="ARBA00005964"/>
    </source>
</evidence>
<sequence length="556" mass="60013">MLRSWRTRLIVLAICCDSILATPSPRSLAPTVVLDQATFVGVTDGVTDKFLGVPFAQPPTGDLRFRLPQPNDPYNGTHTATAFGPSCPQQALTLPLPSGLASDAIDFIVNSVFQVVTPSNEDCLTLNVFTPAGTRPGANLPVVAVTCTLGTLSLILTGSYDGGVIVQRSVELGEPVIYVSVNYRCRTIAFGFLASQEVKDAGLGNFGLWDQRQGLKWIQKYIAAFGGDPTRVTIWGESAGAISVALQMLTNGGNPEGLFRAAFMESGSPIPVGDITNGQKYYDDLVSETGCAGSADTLECLRQLPFDTLNAAVDKSPGIFAFQSLNLAWLPRVDGVFLTDTPQNLVLQGSVADVPFVTGDCDDEGTLFSLSNINITTQSELADYLTSNYMSSVPESLNSEFLTPMLEAYPADVTQGSPFNTSDLNALTPEYKRLAAMQGDLVFQAPRRFFLQQRSDKQSTWSFLSKRLKALPALGSVHSSDLLSFYGPADATDYLINFVNNLDPNGQSLLKWPQYSTEAPQLLTMLDGIPALEITSDTYRVEGMNVLTNLSIQFPI</sequence>
<keyword evidence="2 3" id="KW-0378">Hydrolase</keyword>
<feature type="signal peptide" evidence="3">
    <location>
        <begin position="1"/>
        <end position="21"/>
    </location>
</feature>
<feature type="domain" description="Carboxylesterase type B" evidence="4">
    <location>
        <begin position="46"/>
        <end position="525"/>
    </location>
</feature>
<dbReference type="InterPro" id="IPR002018">
    <property type="entry name" value="CarbesteraseB"/>
</dbReference>
<dbReference type="InterPro" id="IPR019826">
    <property type="entry name" value="Carboxylesterase_B_AS"/>
</dbReference>
<dbReference type="EC" id="3.1.1.-" evidence="3"/>
<dbReference type="EMBL" id="KV722363">
    <property type="protein sequence ID" value="OCH92823.1"/>
    <property type="molecule type" value="Genomic_DNA"/>
</dbReference>
<dbReference type="OrthoDB" id="408631at2759"/>
<evidence type="ECO:0000256" key="3">
    <source>
        <dbReference type="RuleBase" id="RU361235"/>
    </source>
</evidence>
<evidence type="ECO:0000259" key="4">
    <source>
        <dbReference type="Pfam" id="PF00135"/>
    </source>
</evidence>
<feature type="chain" id="PRO_5034884161" description="Carboxylic ester hydrolase" evidence="3">
    <location>
        <begin position="22"/>
        <end position="556"/>
    </location>
</feature>
<dbReference type="PROSITE" id="PS00122">
    <property type="entry name" value="CARBOXYLESTERASE_B_1"/>
    <property type="match status" value="1"/>
</dbReference>
<gene>
    <name evidence="5" type="ORF">OBBRIDRAFT_726091</name>
</gene>
<dbReference type="Pfam" id="PF00135">
    <property type="entry name" value="COesterase"/>
    <property type="match status" value="1"/>
</dbReference>
<dbReference type="Proteomes" id="UP000250043">
    <property type="component" value="Unassembled WGS sequence"/>
</dbReference>
<evidence type="ECO:0000256" key="2">
    <source>
        <dbReference type="ARBA" id="ARBA00022801"/>
    </source>
</evidence>
<accession>A0A8E2AXC3</accession>